<gene>
    <name evidence="1" type="ORF">GRI75_12880</name>
</gene>
<dbReference type="RefSeq" id="WP_160747394.1">
    <property type="nucleotide sequence ID" value="NZ_WTYK01000008.1"/>
</dbReference>
<reference evidence="1 2" key="1">
    <citation type="submission" date="2019-12" db="EMBL/GenBank/DDBJ databases">
        <title>Genomic-based taxomic classification of the family Erythrobacteraceae.</title>
        <authorList>
            <person name="Xu L."/>
        </authorList>
    </citation>
    <scope>NUCLEOTIDE SEQUENCE [LARGE SCALE GENOMIC DNA]</scope>
    <source>
        <strain evidence="1 2">MCCC 1K02066</strain>
    </source>
</reference>
<evidence type="ECO:0000313" key="2">
    <source>
        <dbReference type="Proteomes" id="UP000469159"/>
    </source>
</evidence>
<comment type="caution">
    <text evidence="1">The sequence shown here is derived from an EMBL/GenBank/DDBJ whole genome shotgun (WGS) entry which is preliminary data.</text>
</comment>
<protein>
    <submittedName>
        <fullName evidence="1">Uncharacterized protein</fullName>
    </submittedName>
</protein>
<dbReference type="Proteomes" id="UP000469159">
    <property type="component" value="Unassembled WGS sequence"/>
</dbReference>
<sequence length="225" mass="25554">MRAFTGADNEDLGLLTLVHAATLDVEEIGDLQRKSHDVMRKRIGTLRSPCSPFNGFAANGWFEVDAVSAEHMAYLFPQRRQLLEELAIPLRYSDPTWIVTSHSIVYLNGMPLAEVKKSLSTMWELPSQMDLRGLRDWNRVEDNLEGIAGYATKFCCTVELKADVEGGKVFMPWPMNWEADLCAWMNSYQRDTRELLRFSIGQARVPVEPASVPLIEPMPFTWSIS</sequence>
<dbReference type="AlphaFoldDB" id="A0A6I4V0L6"/>
<dbReference type="EMBL" id="WTYK01000008">
    <property type="protein sequence ID" value="MXP42535.1"/>
    <property type="molecule type" value="Genomic_DNA"/>
</dbReference>
<name>A0A6I4V0L6_9SPHN</name>
<accession>A0A6I4V0L6</accession>
<proteinExistence type="predicted"/>
<organism evidence="1 2">
    <name type="scientific">Croceibacterium soli</name>
    <dbReference type="NCBI Taxonomy" id="1739690"/>
    <lineage>
        <taxon>Bacteria</taxon>
        <taxon>Pseudomonadati</taxon>
        <taxon>Pseudomonadota</taxon>
        <taxon>Alphaproteobacteria</taxon>
        <taxon>Sphingomonadales</taxon>
        <taxon>Erythrobacteraceae</taxon>
        <taxon>Croceibacterium</taxon>
    </lineage>
</organism>
<evidence type="ECO:0000313" key="1">
    <source>
        <dbReference type="EMBL" id="MXP42535.1"/>
    </source>
</evidence>
<keyword evidence="2" id="KW-1185">Reference proteome</keyword>